<comment type="subcellular location">
    <subcellularLocation>
        <location evidence="1">Membrane</location>
    </subcellularLocation>
</comment>
<keyword evidence="13" id="KW-1185">Reference proteome</keyword>
<proteinExistence type="inferred from homology"/>
<evidence type="ECO:0000256" key="10">
    <source>
        <dbReference type="SAM" id="Phobius"/>
    </source>
</evidence>
<dbReference type="STRING" id="8010.ENSELUP00000029277"/>
<dbReference type="GO" id="GO:1903037">
    <property type="term" value="P:regulation of leukocyte cell-cell adhesion"/>
    <property type="evidence" value="ECO:0007669"/>
    <property type="project" value="UniProtKB-ARBA"/>
</dbReference>
<dbReference type="InterPro" id="IPR003599">
    <property type="entry name" value="Ig_sub"/>
</dbReference>
<feature type="domain" description="Ig-like" evidence="11">
    <location>
        <begin position="75"/>
        <end position="175"/>
    </location>
</feature>
<dbReference type="FunFam" id="2.60.40.10:FF:000142">
    <property type="entry name" value="V-set domain-containing T-cell activation inhibitor 1"/>
    <property type="match status" value="1"/>
</dbReference>
<evidence type="ECO:0000313" key="12">
    <source>
        <dbReference type="Ensembl" id="ENSELUP00000029277.3"/>
    </source>
</evidence>
<keyword evidence="2 10" id="KW-0812">Transmembrane</keyword>
<organism evidence="12 13">
    <name type="scientific">Esox lucius</name>
    <name type="common">Northern pike</name>
    <dbReference type="NCBI Taxonomy" id="8010"/>
    <lineage>
        <taxon>Eukaryota</taxon>
        <taxon>Metazoa</taxon>
        <taxon>Chordata</taxon>
        <taxon>Craniata</taxon>
        <taxon>Vertebrata</taxon>
        <taxon>Euteleostomi</taxon>
        <taxon>Actinopterygii</taxon>
        <taxon>Neopterygii</taxon>
        <taxon>Teleostei</taxon>
        <taxon>Protacanthopterygii</taxon>
        <taxon>Esociformes</taxon>
        <taxon>Esocidae</taxon>
        <taxon>Esox</taxon>
    </lineage>
</organism>
<evidence type="ECO:0000313" key="13">
    <source>
        <dbReference type="Proteomes" id="UP000265140"/>
    </source>
</evidence>
<evidence type="ECO:0000256" key="8">
    <source>
        <dbReference type="ARBA" id="ARBA00023319"/>
    </source>
</evidence>
<sequence>MSLRIMMSEHLSNELNVLEKLFIGRWMFVSSSLGMRKVLTQPDCVCVNLLLLLHTVNSVNFAVIGPADPIVTDAGDDIILPCYLKPNISAEHMTVQWFRERHSISDPGTLVHLYQDGKDQNQEQILSYHQRTSLFKEELKKGNTSLKLDDVQGNDDGFFQCLVKSDSWYEEARIQVQVKAVGSQPVVSIEGHRDGGMGLVCTSKGWFPEPQLEWLDSKGVSVSTGPPETHRDPQGLYTVNLDVVVKETDTNSFICRLIQDHLNVPMDTQLHIPDELFDHTIPFKVSLGVIVPVLVIVLVVVIYFRVKLKRKDEDIWKKDCVIQEKDRDIQEKGEYCPE</sequence>
<evidence type="ECO:0000259" key="11">
    <source>
        <dbReference type="PROSITE" id="PS50835"/>
    </source>
</evidence>
<evidence type="ECO:0000256" key="6">
    <source>
        <dbReference type="ARBA" id="ARBA00023157"/>
    </source>
</evidence>
<dbReference type="Pfam" id="PF22705">
    <property type="entry name" value="C2-set_3"/>
    <property type="match status" value="1"/>
</dbReference>
<dbReference type="PANTHER" id="PTHR24100">
    <property type="entry name" value="BUTYROPHILIN"/>
    <property type="match status" value="1"/>
</dbReference>
<reference evidence="12" key="3">
    <citation type="submission" date="2025-08" db="UniProtKB">
        <authorList>
            <consortium name="Ensembl"/>
        </authorList>
    </citation>
    <scope>IDENTIFICATION</scope>
</reference>
<keyword evidence="8" id="KW-0393">Immunoglobulin domain</keyword>
<feature type="domain" description="Ig-like" evidence="11">
    <location>
        <begin position="185"/>
        <end position="271"/>
    </location>
</feature>
<dbReference type="Pfam" id="PF07686">
    <property type="entry name" value="V-set"/>
    <property type="match status" value="1"/>
</dbReference>
<dbReference type="OMA" id="FPQRNDP"/>
<name>A0A3P8ZLP5_ESOLU</name>
<dbReference type="GO" id="GO:0050863">
    <property type="term" value="P:regulation of T cell activation"/>
    <property type="evidence" value="ECO:0007669"/>
    <property type="project" value="UniProtKB-ARBA"/>
</dbReference>
<evidence type="ECO:0000256" key="3">
    <source>
        <dbReference type="ARBA" id="ARBA00022729"/>
    </source>
</evidence>
<accession>A0A3P8ZLP5</accession>
<comment type="similarity">
    <text evidence="9">Belongs to the SKINT family.</text>
</comment>
<reference evidence="13" key="1">
    <citation type="journal article" date="2014" name="PLoS ONE">
        <title>The genome and linkage map of the northern pike (Esox lucius): conserved synteny revealed between the salmonid sister group and the Neoteleostei.</title>
        <authorList>
            <person name="Rondeau E.B."/>
            <person name="Minkley D.R."/>
            <person name="Leong J.S."/>
            <person name="Messmer A.M."/>
            <person name="Jantzen J.R."/>
            <person name="von Schalburg K.R."/>
            <person name="Lemon C."/>
            <person name="Bird N.H."/>
            <person name="Koop B.F."/>
        </authorList>
    </citation>
    <scope>NUCLEOTIDE SEQUENCE</scope>
</reference>
<dbReference type="GeneTree" id="ENSGT01050000244843"/>
<evidence type="ECO:0000256" key="1">
    <source>
        <dbReference type="ARBA" id="ARBA00004370"/>
    </source>
</evidence>
<dbReference type="Bgee" id="ENSELUG00000032030">
    <property type="expression patterns" value="Expressed in pharyngeal gill and 3 other cell types or tissues"/>
</dbReference>
<evidence type="ECO:0000256" key="7">
    <source>
        <dbReference type="ARBA" id="ARBA00023180"/>
    </source>
</evidence>
<dbReference type="GO" id="GO:0050852">
    <property type="term" value="P:T cell receptor signaling pathway"/>
    <property type="evidence" value="ECO:0007669"/>
    <property type="project" value="TreeGrafter"/>
</dbReference>
<dbReference type="InterPro" id="IPR007110">
    <property type="entry name" value="Ig-like_dom"/>
</dbReference>
<protein>
    <recommendedName>
        <fullName evidence="11">Ig-like domain-containing protein</fullName>
    </recommendedName>
</protein>
<keyword evidence="6" id="KW-1015">Disulfide bond</keyword>
<evidence type="ECO:0000256" key="5">
    <source>
        <dbReference type="ARBA" id="ARBA00023136"/>
    </source>
</evidence>
<dbReference type="AlphaFoldDB" id="A0A3P8ZLP5"/>
<dbReference type="PANTHER" id="PTHR24100:SF130">
    <property type="entry name" value="BUTYROPHILIN-LIKE PROTEIN 9"/>
    <property type="match status" value="1"/>
</dbReference>
<reference evidence="12" key="2">
    <citation type="submission" date="2020-02" db="EMBL/GenBank/DDBJ databases">
        <title>Esox lucius (northern pike) genome, fEsoLuc1, primary haplotype.</title>
        <authorList>
            <person name="Myers G."/>
            <person name="Karagic N."/>
            <person name="Meyer A."/>
            <person name="Pippel M."/>
            <person name="Reichard M."/>
            <person name="Winkler S."/>
            <person name="Tracey A."/>
            <person name="Sims Y."/>
            <person name="Howe K."/>
            <person name="Rhie A."/>
            <person name="Formenti G."/>
            <person name="Durbin R."/>
            <person name="Fedrigo O."/>
            <person name="Jarvis E.D."/>
        </authorList>
    </citation>
    <scope>NUCLEOTIDE SEQUENCE [LARGE SCALE GENOMIC DNA]</scope>
</reference>
<dbReference type="SMART" id="SM00409">
    <property type="entry name" value="IG"/>
    <property type="match status" value="1"/>
</dbReference>
<dbReference type="InterPro" id="IPR050504">
    <property type="entry name" value="IgSF_BTN/MOG"/>
</dbReference>
<dbReference type="GO" id="GO:0005102">
    <property type="term" value="F:signaling receptor binding"/>
    <property type="evidence" value="ECO:0007669"/>
    <property type="project" value="TreeGrafter"/>
</dbReference>
<dbReference type="FunFam" id="2.60.40.10:FF:000088">
    <property type="entry name" value="Butyrophilin subfamily 1 member A1"/>
    <property type="match status" value="1"/>
</dbReference>
<keyword evidence="3" id="KW-0732">Signal</keyword>
<evidence type="ECO:0000256" key="9">
    <source>
        <dbReference type="ARBA" id="ARBA00038221"/>
    </source>
</evidence>
<keyword evidence="4 10" id="KW-1133">Transmembrane helix</keyword>
<dbReference type="GO" id="GO:0009897">
    <property type="term" value="C:external side of plasma membrane"/>
    <property type="evidence" value="ECO:0007669"/>
    <property type="project" value="TreeGrafter"/>
</dbReference>
<dbReference type="SUPFAM" id="SSF48726">
    <property type="entry name" value="Immunoglobulin"/>
    <property type="match status" value="2"/>
</dbReference>
<dbReference type="InterPro" id="IPR013106">
    <property type="entry name" value="Ig_V-set"/>
</dbReference>
<dbReference type="InterPro" id="IPR036179">
    <property type="entry name" value="Ig-like_dom_sf"/>
</dbReference>
<evidence type="ECO:0000256" key="2">
    <source>
        <dbReference type="ARBA" id="ARBA00022692"/>
    </source>
</evidence>
<keyword evidence="7" id="KW-0325">Glycoprotein</keyword>
<dbReference type="InterPro" id="IPR053896">
    <property type="entry name" value="BTN3A2-like_Ig-C"/>
</dbReference>
<dbReference type="GO" id="GO:0042110">
    <property type="term" value="P:T cell activation"/>
    <property type="evidence" value="ECO:0007669"/>
    <property type="project" value="UniProtKB-ARBA"/>
</dbReference>
<dbReference type="GO" id="GO:0001817">
    <property type="term" value="P:regulation of cytokine production"/>
    <property type="evidence" value="ECO:0007669"/>
    <property type="project" value="TreeGrafter"/>
</dbReference>
<feature type="transmembrane region" description="Helical" evidence="10">
    <location>
        <begin position="285"/>
        <end position="304"/>
    </location>
</feature>
<evidence type="ECO:0000256" key="4">
    <source>
        <dbReference type="ARBA" id="ARBA00022989"/>
    </source>
</evidence>
<keyword evidence="5 10" id="KW-0472">Membrane</keyword>
<dbReference type="Ensembl" id="ENSELUT00000011249.3">
    <property type="protein sequence ID" value="ENSELUP00000029277.3"/>
    <property type="gene ID" value="ENSELUG00000032030.2"/>
</dbReference>
<dbReference type="InterPro" id="IPR013783">
    <property type="entry name" value="Ig-like_fold"/>
</dbReference>
<dbReference type="PROSITE" id="PS50835">
    <property type="entry name" value="IG_LIKE"/>
    <property type="match status" value="2"/>
</dbReference>
<dbReference type="Proteomes" id="UP000265140">
    <property type="component" value="Chromosome 24"/>
</dbReference>
<reference evidence="12" key="4">
    <citation type="submission" date="2025-09" db="UniProtKB">
        <authorList>
            <consortium name="Ensembl"/>
        </authorList>
    </citation>
    <scope>IDENTIFICATION</scope>
</reference>
<dbReference type="Gene3D" id="2.60.40.10">
    <property type="entry name" value="Immunoglobulins"/>
    <property type="match status" value="2"/>
</dbReference>